<evidence type="ECO:0000256" key="8">
    <source>
        <dbReference type="ARBA" id="ARBA00022989"/>
    </source>
</evidence>
<dbReference type="InterPro" id="IPR027417">
    <property type="entry name" value="P-loop_NTPase"/>
</dbReference>
<evidence type="ECO:0000256" key="10">
    <source>
        <dbReference type="SAM" id="MobiDB-lite"/>
    </source>
</evidence>
<keyword evidence="6" id="KW-0547">Nucleotide-binding</keyword>
<feature type="transmembrane region" description="Helical" evidence="11">
    <location>
        <begin position="1131"/>
        <end position="1155"/>
    </location>
</feature>
<dbReference type="InterPro" id="IPR003593">
    <property type="entry name" value="AAA+_ATPase"/>
</dbReference>
<feature type="compositionally biased region" description="Polar residues" evidence="10">
    <location>
        <begin position="1714"/>
        <end position="1727"/>
    </location>
</feature>
<dbReference type="InterPro" id="IPR017871">
    <property type="entry name" value="ABC_transporter-like_CS"/>
</dbReference>
<dbReference type="PANTHER" id="PTHR19229:SF36">
    <property type="entry name" value="ATP-BINDING CASSETTE SUB-FAMILY A MEMBER 2"/>
    <property type="match status" value="1"/>
</dbReference>
<evidence type="ECO:0000256" key="4">
    <source>
        <dbReference type="ARBA" id="ARBA00022692"/>
    </source>
</evidence>
<evidence type="ECO:0000256" key="1">
    <source>
        <dbReference type="ARBA" id="ARBA00004141"/>
    </source>
</evidence>
<evidence type="ECO:0000256" key="5">
    <source>
        <dbReference type="ARBA" id="ARBA00022737"/>
    </source>
</evidence>
<gene>
    <name evidence="13" type="ORF">TeGR_g10474</name>
</gene>
<feature type="region of interest" description="Disordered" evidence="10">
    <location>
        <begin position="1714"/>
        <end position="1741"/>
    </location>
</feature>
<feature type="non-terminal residue" evidence="13">
    <location>
        <position position="1"/>
    </location>
</feature>
<dbReference type="Proteomes" id="UP001165060">
    <property type="component" value="Unassembled WGS sequence"/>
</dbReference>
<evidence type="ECO:0000313" key="14">
    <source>
        <dbReference type="Proteomes" id="UP001165060"/>
    </source>
</evidence>
<dbReference type="SUPFAM" id="SSF52540">
    <property type="entry name" value="P-loop containing nucleoside triphosphate hydrolases"/>
    <property type="match status" value="2"/>
</dbReference>
<comment type="caution">
    <text evidence="13">The sequence shown here is derived from an EMBL/GenBank/DDBJ whole genome shotgun (WGS) entry which is preliminary data.</text>
</comment>
<dbReference type="InterPro" id="IPR026082">
    <property type="entry name" value="ABCA"/>
</dbReference>
<feature type="transmembrane region" description="Helical" evidence="11">
    <location>
        <begin position="1099"/>
        <end position="1124"/>
    </location>
</feature>
<organism evidence="13 14">
    <name type="scientific">Tetraparma gracilis</name>
    <dbReference type="NCBI Taxonomy" id="2962635"/>
    <lineage>
        <taxon>Eukaryota</taxon>
        <taxon>Sar</taxon>
        <taxon>Stramenopiles</taxon>
        <taxon>Ochrophyta</taxon>
        <taxon>Bolidophyceae</taxon>
        <taxon>Parmales</taxon>
        <taxon>Triparmaceae</taxon>
        <taxon>Tetraparma</taxon>
    </lineage>
</organism>
<keyword evidence="14" id="KW-1185">Reference proteome</keyword>
<dbReference type="PROSITE" id="PS00211">
    <property type="entry name" value="ABC_TRANSPORTER_1"/>
    <property type="match status" value="2"/>
</dbReference>
<dbReference type="PANTHER" id="PTHR19229">
    <property type="entry name" value="ATP-BINDING CASSETTE TRANSPORTER SUBFAMILY A ABCA"/>
    <property type="match status" value="1"/>
</dbReference>
<dbReference type="EMBL" id="BRYB01002342">
    <property type="protein sequence ID" value="GMI43424.1"/>
    <property type="molecule type" value="Genomic_DNA"/>
</dbReference>
<evidence type="ECO:0000256" key="2">
    <source>
        <dbReference type="ARBA" id="ARBA00008869"/>
    </source>
</evidence>
<feature type="transmembrane region" description="Helical" evidence="11">
    <location>
        <begin position="1020"/>
        <end position="1041"/>
    </location>
</feature>
<dbReference type="Gene3D" id="3.40.50.300">
    <property type="entry name" value="P-loop containing nucleotide triphosphate hydrolases"/>
    <property type="match status" value="2"/>
</dbReference>
<sequence length="1782" mass="197280">PPPPHLRFQTYAVDSFLLERESLLKSGEKPDFFIKANTAGFPSDAQTLNIYWDFLADFFSDFLFLSFLLTFYNIIKQVSEEKELKLNEGMKMMGLSDFQLSLSWWSVFCSQFVVMSSFIALTCGAVFEYSSKVVIFFYFFSFLVSCTSFCVFFTAFFSDSRKAGSFGLLFFVFGMVLPSIIGESSKANKVLGCILHPAMLYFMGTDSFVFLESKQVGVTSDTIVAAKNDDSLSMIGVLALMYFDTLLYMFLHWYFDKVIPSDAGVALPPNFFLMPSYWKTGEVSVKTVEHYDVLDAADISFAQVEAVSDECKQQEANQTCVQIQGLRKVYQTNAGPKVAVQSLDLNFYKDHITCLLGHNGAGKTTTMSLLNGLTQATSGDARIGPYSIKKDMRKIRQSLGVCPQHDVLFKVLTVFEHLELFARIKGIPEGRISAESNKVLEDVGLMEKKDKYAFSLSGGQKRKLSLAIAFIGDSSVVILDEPTSGMDPYSRRATWDLIRAKKPGRVILLSTHFMDEADLLGDRIAIMSEGQLRCVGSSLFLKKEFGVGYNLTIEKKMTVHTPMSEIDDGIDSFIVSHVPDAKRTSSVGAEVIYQLPLEAASLFPQMLKQIDKMQSTLSINTYGVSVTTLEEVFLKIARDAALDATGEESAETPERALGAAREGSNRVQYTKLDSTDKFAFFKRHMVALFHKRLIISWRARSAWLSAYILPVVICAIGIFGTKLDLATVETGLPSAVTNVEDYVNSRFETTPVVFGSDVRSDCFSTPSDHVELVYAEQDPDGWCNPQGKPTEEEEQRSWRSWEDNTYGECSFDAFSGGFVTQLCDPGKYRKDNMPLEKVPDCNSTDKRTFGFCETAGTKDFVEGTAREAVVYHALDSDLYKKTADNDWVFDDAGPYGIRSLLGVKELATYLQATRDSFRESRFGALLWTSLPTSPTLQHPDNYDPDIAADTPGLSFRTKKFVEYVAMVNFTSAHALPSYVSLANEAIIRTINPAVTIVTRNFPLPLSQVEVSLESADALEGAILCMLFALPFIPATFASTVIAERVSKSKHIQLTSGVTSLTYWSATLLFDYASFLVSGVLIIILLVANDIDELTDSDSIGMTVGLLLAWGASIACFSYTISFFFQSTLTSFGFTILTNFVFGYLAGLAGLISFLLKLTMGADDTDDVTSTGEDSSYEDVVFAYDLITGIGHFFPTFNLAFALLKIQNKLNIAVAVSEGVDISVWDKNIAGNELKWMIGLIPLYFVVTLFIDNLLNSPKAMGKLLSFFQKPLSSYEDPTDLDDDVVAEQAEIAEMTHSTSPNKPNVFVHGLKKQYGLDVKYTNTAITLAAIGVLIALSETNTISGWVVGVATTCIVCWKLYLMCTTCSDRGASPHVDEQIFKFLSLCRPGKPSRMAVRGISFAVAPGQCFGLLGVNGAGKTTTLGMVTGEFPPSQGDAFLAHKSITENLDEVRRLIGYCPQFDALFPLLTAREHLRFYGRLKGIIEQDLAAVVEELVERMDLKNHADRTAGGYSGGNRRKLQVACALIGDPKILYMDEPSTGMDPMARRHMWSILNQITSQSDASIILTTHSMEEADALCSKIGIMVDGYFKCMGSSQHLKKKFGSGQQVEIRAKLEHDDTKERIAEKVDAILHFFRLTFHTNFTLLERQEYKLRVQVKHMRLANNTPIYLADLFALIENNKDALNIQDYSISQTSLEQIFNQFAKEQAANDMENQGSPVVTPVVQSPETDDAETNDGAGYLPPQTVAMPVVVAPVVMPVAQEMEMVELGAGAHNREGHERLL</sequence>
<evidence type="ECO:0000313" key="13">
    <source>
        <dbReference type="EMBL" id="GMI43424.1"/>
    </source>
</evidence>
<feature type="transmembrane region" description="Helical" evidence="11">
    <location>
        <begin position="163"/>
        <end position="181"/>
    </location>
</feature>
<evidence type="ECO:0000256" key="7">
    <source>
        <dbReference type="ARBA" id="ARBA00022840"/>
    </source>
</evidence>
<comment type="subcellular location">
    <subcellularLocation>
        <location evidence="1">Membrane</location>
        <topology evidence="1">Multi-pass membrane protein</topology>
    </subcellularLocation>
</comment>
<keyword evidence="4 11" id="KW-0812">Transmembrane</keyword>
<keyword evidence="5" id="KW-0677">Repeat</keyword>
<dbReference type="Pfam" id="PF00005">
    <property type="entry name" value="ABC_tran"/>
    <property type="match status" value="2"/>
</dbReference>
<evidence type="ECO:0000259" key="12">
    <source>
        <dbReference type="PROSITE" id="PS50893"/>
    </source>
</evidence>
<evidence type="ECO:0000256" key="9">
    <source>
        <dbReference type="ARBA" id="ARBA00023136"/>
    </source>
</evidence>
<name>A0ABQ6N9F6_9STRA</name>
<reference evidence="13 14" key="1">
    <citation type="journal article" date="2023" name="Commun. Biol.">
        <title>Genome analysis of Parmales, the sister group of diatoms, reveals the evolutionary specialization of diatoms from phago-mixotrophs to photoautotrophs.</title>
        <authorList>
            <person name="Ban H."/>
            <person name="Sato S."/>
            <person name="Yoshikawa S."/>
            <person name="Yamada K."/>
            <person name="Nakamura Y."/>
            <person name="Ichinomiya M."/>
            <person name="Sato N."/>
            <person name="Blanc-Mathieu R."/>
            <person name="Endo H."/>
            <person name="Kuwata A."/>
            <person name="Ogata H."/>
        </authorList>
    </citation>
    <scope>NUCLEOTIDE SEQUENCE [LARGE SCALE GENOMIC DNA]</scope>
</reference>
<feature type="transmembrane region" description="Helical" evidence="11">
    <location>
        <begin position="1235"/>
        <end position="1254"/>
    </location>
</feature>
<feature type="transmembrane region" description="Helical" evidence="11">
    <location>
        <begin position="1062"/>
        <end position="1087"/>
    </location>
</feature>
<accession>A0ABQ6N9F6</accession>
<dbReference type="PROSITE" id="PS50893">
    <property type="entry name" value="ABC_TRANSPORTER_2"/>
    <property type="match status" value="2"/>
</dbReference>
<feature type="transmembrane region" description="Helical" evidence="11">
    <location>
        <begin position="134"/>
        <end position="157"/>
    </location>
</feature>
<evidence type="ECO:0000256" key="6">
    <source>
        <dbReference type="ARBA" id="ARBA00022741"/>
    </source>
</evidence>
<dbReference type="Pfam" id="PF12698">
    <property type="entry name" value="ABC2_membrane_3"/>
    <property type="match status" value="2"/>
</dbReference>
<protein>
    <recommendedName>
        <fullName evidence="12">ABC transporter domain-containing protein</fullName>
    </recommendedName>
</protein>
<keyword evidence="7" id="KW-0067">ATP-binding</keyword>
<dbReference type="InterPro" id="IPR003439">
    <property type="entry name" value="ABC_transporter-like_ATP-bd"/>
</dbReference>
<evidence type="ECO:0000256" key="11">
    <source>
        <dbReference type="SAM" id="Phobius"/>
    </source>
</evidence>
<dbReference type="SMART" id="SM00382">
    <property type="entry name" value="AAA"/>
    <property type="match status" value="2"/>
</dbReference>
<proteinExistence type="inferred from homology"/>
<keyword evidence="3" id="KW-0813">Transport</keyword>
<dbReference type="InterPro" id="IPR013525">
    <property type="entry name" value="ABC2_TM"/>
</dbReference>
<dbReference type="CDD" id="cd03263">
    <property type="entry name" value="ABC_subfamily_A"/>
    <property type="match status" value="2"/>
</dbReference>
<keyword evidence="9 11" id="KW-0472">Membrane</keyword>
<feature type="transmembrane region" description="Helical" evidence="11">
    <location>
        <begin position="102"/>
        <end position="127"/>
    </location>
</feature>
<evidence type="ECO:0000256" key="3">
    <source>
        <dbReference type="ARBA" id="ARBA00022448"/>
    </source>
</evidence>
<feature type="domain" description="ABC transporter" evidence="12">
    <location>
        <begin position="1380"/>
        <end position="1612"/>
    </location>
</feature>
<comment type="similarity">
    <text evidence="2">Belongs to the ABC transporter superfamily. ABCA family.</text>
</comment>
<feature type="transmembrane region" description="Helical" evidence="11">
    <location>
        <begin position="54"/>
        <end position="75"/>
    </location>
</feature>
<feature type="domain" description="ABC transporter" evidence="12">
    <location>
        <begin position="321"/>
        <end position="554"/>
    </location>
</feature>
<feature type="transmembrane region" description="Helical" evidence="11">
    <location>
        <begin position="231"/>
        <end position="251"/>
    </location>
</feature>
<keyword evidence="8 11" id="KW-1133">Transmembrane helix</keyword>
<feature type="transmembrane region" description="Helical" evidence="11">
    <location>
        <begin position="193"/>
        <end position="211"/>
    </location>
</feature>